<keyword evidence="3" id="KW-0597">Phosphoprotein</keyword>
<dbReference type="InterPro" id="IPR013656">
    <property type="entry name" value="PAS_4"/>
</dbReference>
<evidence type="ECO:0000256" key="5">
    <source>
        <dbReference type="ARBA" id="ARBA00022777"/>
    </source>
</evidence>
<dbReference type="PANTHER" id="PTHR43304">
    <property type="entry name" value="PHYTOCHROME-LIKE PROTEIN CPH1"/>
    <property type="match status" value="1"/>
</dbReference>
<evidence type="ECO:0000256" key="3">
    <source>
        <dbReference type="ARBA" id="ARBA00022553"/>
    </source>
</evidence>
<dbReference type="PROSITE" id="PS50109">
    <property type="entry name" value="HIS_KIN"/>
    <property type="match status" value="1"/>
</dbReference>
<evidence type="ECO:0000313" key="9">
    <source>
        <dbReference type="EMBL" id="ROH88813.1"/>
    </source>
</evidence>
<dbReference type="FunFam" id="3.30.565.10:FF:000006">
    <property type="entry name" value="Sensor histidine kinase WalK"/>
    <property type="match status" value="1"/>
</dbReference>
<dbReference type="CDD" id="cd00130">
    <property type="entry name" value="PAS"/>
    <property type="match status" value="2"/>
</dbReference>
<dbReference type="InterPro" id="IPR003594">
    <property type="entry name" value="HATPase_dom"/>
</dbReference>
<dbReference type="InterPro" id="IPR005467">
    <property type="entry name" value="His_kinase_dom"/>
</dbReference>
<dbReference type="PROSITE" id="PS50113">
    <property type="entry name" value="PAC"/>
    <property type="match status" value="2"/>
</dbReference>
<dbReference type="InterPro" id="IPR000014">
    <property type="entry name" value="PAS"/>
</dbReference>
<dbReference type="GO" id="GO:0000155">
    <property type="term" value="F:phosphorelay sensor kinase activity"/>
    <property type="evidence" value="ECO:0007669"/>
    <property type="project" value="InterPro"/>
</dbReference>
<keyword evidence="10" id="KW-1185">Reference proteome</keyword>
<keyword evidence="5" id="KW-0418">Kinase</keyword>
<keyword evidence="4" id="KW-0808">Transferase</keyword>
<dbReference type="Gene3D" id="3.30.450.20">
    <property type="entry name" value="PAS domain"/>
    <property type="match status" value="2"/>
</dbReference>
<comment type="caution">
    <text evidence="9">The sequence shown here is derived from an EMBL/GenBank/DDBJ whole genome shotgun (WGS) entry which is preliminary data.</text>
</comment>
<sequence>MRILFPPEKQHEEEQLLARVRQGEQVQHFETQRLAKDGRRIDMSLTISPIRDAQGHVVGASTIGRDIGERKRAEQRFRSLLETAPDAMVIIDREGHIALVNAQTERLFGYPREQLIGRPVEMLMPAPLRARHAGHRQGYFHDPRVRPMGVGLELMGLRSDGSEFAIEISLSPMESGGGEYATAAVRDISERKAVENRLAQYAEELSRSNQELRQFAYVASHDLRAPLRGVVGFAQLLKKRYGGQLDGEADEYLDYLVDSSMHMQSLIDGLLAFSKVGQDSGFTQVDCERLLKQVETQLRAAIEERGALVTHDPLPVVRGSELELNQLLQNLIGNGLKFQPGAQPKVHISARHTAEGWCFSVRDQGIGIAPEHRERIFEIFQRLHSSEDYEGTGIGLALCQKIVRHHGGRIWVESEPGQGSTFYFTLKD</sequence>
<dbReference type="PRINTS" id="PR00344">
    <property type="entry name" value="BCTRLSENSOR"/>
</dbReference>
<dbReference type="Pfam" id="PF02518">
    <property type="entry name" value="HATPase_c"/>
    <property type="match status" value="1"/>
</dbReference>
<dbReference type="Proteomes" id="UP000282106">
    <property type="component" value="Unassembled WGS sequence"/>
</dbReference>
<comment type="catalytic activity">
    <reaction evidence="1">
        <text>ATP + protein L-histidine = ADP + protein N-phospho-L-histidine.</text>
        <dbReference type="EC" id="2.7.13.3"/>
    </reaction>
</comment>
<evidence type="ECO:0000313" key="10">
    <source>
        <dbReference type="Proteomes" id="UP000282106"/>
    </source>
</evidence>
<dbReference type="AlphaFoldDB" id="A0A3N0V7U7"/>
<accession>A0A3N0V7U7</accession>
<dbReference type="EC" id="2.7.13.3" evidence="2"/>
<dbReference type="SUPFAM" id="SSF55874">
    <property type="entry name" value="ATPase domain of HSP90 chaperone/DNA topoisomerase II/histidine kinase"/>
    <property type="match status" value="1"/>
</dbReference>
<dbReference type="SUPFAM" id="SSF47384">
    <property type="entry name" value="Homodimeric domain of signal transducing histidine kinase"/>
    <property type="match status" value="1"/>
</dbReference>
<dbReference type="InterPro" id="IPR003661">
    <property type="entry name" value="HisK_dim/P_dom"/>
</dbReference>
<dbReference type="PROSITE" id="PS50112">
    <property type="entry name" value="PAS"/>
    <property type="match status" value="1"/>
</dbReference>
<dbReference type="InterPro" id="IPR036890">
    <property type="entry name" value="HATPase_C_sf"/>
</dbReference>
<reference evidence="9 10" key="1">
    <citation type="submission" date="2018-10" db="EMBL/GenBank/DDBJ databases">
        <authorList>
            <person name="Chen W.-M."/>
        </authorList>
    </citation>
    <scope>NUCLEOTIDE SEQUENCE [LARGE SCALE GENOMIC DNA]</scope>
    <source>
        <strain evidence="9 10">THS-13</strain>
    </source>
</reference>
<dbReference type="SMART" id="SM00086">
    <property type="entry name" value="PAC"/>
    <property type="match status" value="2"/>
</dbReference>
<dbReference type="GO" id="GO:0005886">
    <property type="term" value="C:plasma membrane"/>
    <property type="evidence" value="ECO:0007669"/>
    <property type="project" value="UniProtKB-ARBA"/>
</dbReference>
<organism evidence="9 10">
    <name type="scientific">Stagnimonas aquatica</name>
    <dbReference type="NCBI Taxonomy" id="2689987"/>
    <lineage>
        <taxon>Bacteria</taxon>
        <taxon>Pseudomonadati</taxon>
        <taxon>Pseudomonadota</taxon>
        <taxon>Gammaproteobacteria</taxon>
        <taxon>Nevskiales</taxon>
        <taxon>Nevskiaceae</taxon>
        <taxon>Stagnimonas</taxon>
    </lineage>
</organism>
<dbReference type="SUPFAM" id="SSF55785">
    <property type="entry name" value="PYP-like sensor domain (PAS domain)"/>
    <property type="match status" value="2"/>
</dbReference>
<dbReference type="Pfam" id="PF00512">
    <property type="entry name" value="HisKA"/>
    <property type="match status" value="1"/>
</dbReference>
<evidence type="ECO:0000256" key="2">
    <source>
        <dbReference type="ARBA" id="ARBA00012438"/>
    </source>
</evidence>
<gene>
    <name evidence="9" type="ORF">ED208_13465</name>
</gene>
<dbReference type="Gene3D" id="3.30.565.10">
    <property type="entry name" value="Histidine kinase-like ATPase, C-terminal domain"/>
    <property type="match status" value="1"/>
</dbReference>
<feature type="domain" description="PAC" evidence="8">
    <location>
        <begin position="27"/>
        <end position="79"/>
    </location>
</feature>
<evidence type="ECO:0000259" key="6">
    <source>
        <dbReference type="PROSITE" id="PS50109"/>
    </source>
</evidence>
<dbReference type="InParanoid" id="A0A3N0V7U7"/>
<dbReference type="CDD" id="cd00082">
    <property type="entry name" value="HisKA"/>
    <property type="match status" value="1"/>
</dbReference>
<evidence type="ECO:0000256" key="4">
    <source>
        <dbReference type="ARBA" id="ARBA00022679"/>
    </source>
</evidence>
<evidence type="ECO:0000256" key="1">
    <source>
        <dbReference type="ARBA" id="ARBA00000085"/>
    </source>
</evidence>
<feature type="domain" description="PAS" evidence="7">
    <location>
        <begin position="73"/>
        <end position="125"/>
    </location>
</feature>
<dbReference type="Pfam" id="PF08448">
    <property type="entry name" value="PAS_4"/>
    <property type="match status" value="1"/>
</dbReference>
<dbReference type="Gene3D" id="1.10.287.130">
    <property type="match status" value="1"/>
</dbReference>
<dbReference type="InterPro" id="IPR013767">
    <property type="entry name" value="PAS_fold"/>
</dbReference>
<dbReference type="InterPro" id="IPR004358">
    <property type="entry name" value="Sig_transdc_His_kin-like_C"/>
</dbReference>
<dbReference type="InterPro" id="IPR000700">
    <property type="entry name" value="PAS-assoc_C"/>
</dbReference>
<protein>
    <recommendedName>
        <fullName evidence="2">histidine kinase</fullName>
        <ecNumber evidence="2">2.7.13.3</ecNumber>
    </recommendedName>
</protein>
<evidence type="ECO:0000259" key="7">
    <source>
        <dbReference type="PROSITE" id="PS50112"/>
    </source>
</evidence>
<name>A0A3N0V7U7_9GAMM</name>
<dbReference type="InterPro" id="IPR001610">
    <property type="entry name" value="PAC"/>
</dbReference>
<dbReference type="SMART" id="SM00387">
    <property type="entry name" value="HATPase_c"/>
    <property type="match status" value="1"/>
</dbReference>
<dbReference type="GO" id="GO:0006355">
    <property type="term" value="P:regulation of DNA-templated transcription"/>
    <property type="evidence" value="ECO:0007669"/>
    <property type="project" value="InterPro"/>
</dbReference>
<dbReference type="InterPro" id="IPR052162">
    <property type="entry name" value="Sensor_kinase/Photoreceptor"/>
</dbReference>
<dbReference type="InterPro" id="IPR035965">
    <property type="entry name" value="PAS-like_dom_sf"/>
</dbReference>
<dbReference type="Pfam" id="PF00989">
    <property type="entry name" value="PAS"/>
    <property type="match status" value="1"/>
</dbReference>
<dbReference type="InterPro" id="IPR036097">
    <property type="entry name" value="HisK_dim/P_sf"/>
</dbReference>
<dbReference type="EMBL" id="RJVO01000006">
    <property type="protein sequence ID" value="ROH88813.1"/>
    <property type="molecule type" value="Genomic_DNA"/>
</dbReference>
<dbReference type="PANTHER" id="PTHR43304:SF1">
    <property type="entry name" value="PAC DOMAIN-CONTAINING PROTEIN"/>
    <property type="match status" value="1"/>
</dbReference>
<feature type="domain" description="Histidine kinase" evidence="6">
    <location>
        <begin position="218"/>
        <end position="428"/>
    </location>
</feature>
<dbReference type="NCBIfam" id="TIGR00229">
    <property type="entry name" value="sensory_box"/>
    <property type="match status" value="2"/>
</dbReference>
<evidence type="ECO:0000259" key="8">
    <source>
        <dbReference type="PROSITE" id="PS50113"/>
    </source>
</evidence>
<proteinExistence type="predicted"/>
<feature type="domain" description="PAC" evidence="8">
    <location>
        <begin position="150"/>
        <end position="200"/>
    </location>
</feature>
<dbReference type="SMART" id="SM00091">
    <property type="entry name" value="PAS"/>
    <property type="match status" value="1"/>
</dbReference>
<dbReference type="SMART" id="SM00388">
    <property type="entry name" value="HisKA"/>
    <property type="match status" value="1"/>
</dbReference>